<evidence type="ECO:0000313" key="1">
    <source>
        <dbReference type="EMBL" id="AMJ42529.1"/>
    </source>
</evidence>
<organism evidence="2 4">
    <name type="scientific">Anaerotignum propionicum DSM 1682</name>
    <dbReference type="NCBI Taxonomy" id="991789"/>
    <lineage>
        <taxon>Bacteria</taxon>
        <taxon>Bacillati</taxon>
        <taxon>Bacillota</taxon>
        <taxon>Clostridia</taxon>
        <taxon>Lachnospirales</taxon>
        <taxon>Anaerotignaceae</taxon>
        <taxon>Anaerotignum</taxon>
    </lineage>
</organism>
<proteinExistence type="predicted"/>
<reference evidence="2" key="3">
    <citation type="submission" date="2016-11" db="EMBL/GenBank/DDBJ databases">
        <authorList>
            <person name="Varghese N."/>
            <person name="Submissions S."/>
        </authorList>
    </citation>
    <scope>NUCLEOTIDE SEQUENCE</scope>
    <source>
        <strain evidence="2">DSM 1682</strain>
    </source>
</reference>
<dbReference type="AlphaFoldDB" id="A0A0X8VF03"/>
<dbReference type="Proteomes" id="UP000184204">
    <property type="component" value="Unassembled WGS sequence"/>
</dbReference>
<evidence type="ECO:0000313" key="2">
    <source>
        <dbReference type="EMBL" id="SHE32314.1"/>
    </source>
</evidence>
<dbReference type="RefSeq" id="WP_066053480.1">
    <property type="nucleotide sequence ID" value="NZ_CP014223.1"/>
</dbReference>
<sequence length="172" mass="18922">MDEEKAELTLVEQAEQSSSNYFRQGLNCTECIMCTFFDMDKIDLPKETIALATAFGSGMGNTKNTCGAITGAVMALSGVLGRKNPFEKETVGERIAELKDIYVLIGEMVREIEDHYGTLICKELSAPMGEFEGKARKKNCMQIIGYCGGLAMKYALMAEELAKEKEASEKES</sequence>
<dbReference type="NCBIfam" id="TIGR01909">
    <property type="entry name" value="C_GCAxxG_C_C"/>
    <property type="match status" value="1"/>
</dbReference>
<dbReference type="Pfam" id="PF09719">
    <property type="entry name" value="C_GCAxxG_C_C"/>
    <property type="match status" value="1"/>
</dbReference>
<dbReference type="InterPro" id="IPR010181">
    <property type="entry name" value="CGCAxxGCC_motif"/>
</dbReference>
<evidence type="ECO:0000313" key="4">
    <source>
        <dbReference type="Proteomes" id="UP000184204"/>
    </source>
</evidence>
<dbReference type="KEGG" id="cpro:CPRO_30000"/>
<gene>
    <name evidence="1" type="ORF">CPRO_30000</name>
    <name evidence="2" type="ORF">SAMN02745151_00388</name>
</gene>
<accession>A0A0X8VF03</accession>
<keyword evidence="3" id="KW-1185">Reference proteome</keyword>
<reference evidence="3" key="2">
    <citation type="submission" date="2016-01" db="EMBL/GenBank/DDBJ databases">
        <authorList>
            <person name="Poehlein A."/>
            <person name="Schlien K."/>
            <person name="Gottschalk G."/>
            <person name="Buckel W."/>
            <person name="Daniel R."/>
        </authorList>
    </citation>
    <scope>NUCLEOTIDE SEQUENCE [LARGE SCALE GENOMIC DNA]</scope>
    <source>
        <strain evidence="3">X2</strain>
    </source>
</reference>
<reference evidence="1 3" key="1">
    <citation type="journal article" date="2016" name="Genome Announc.">
        <title>Complete Genome Sequence of the Amino Acid-Fermenting Clostridium propionicum X2 (DSM 1682).</title>
        <authorList>
            <person name="Poehlein A."/>
            <person name="Schlien K."/>
            <person name="Chowdhury N.P."/>
            <person name="Gottschalk G."/>
            <person name="Buckel W."/>
            <person name="Daniel R."/>
        </authorList>
    </citation>
    <scope>NUCLEOTIDE SEQUENCE [LARGE SCALE GENOMIC DNA]</scope>
    <source>
        <strain evidence="1 3">X2</strain>
    </source>
</reference>
<name>A0A0X8VF03_ANAPI</name>
<reference evidence="4" key="4">
    <citation type="submission" date="2016-11" db="EMBL/GenBank/DDBJ databases">
        <authorList>
            <person name="Jaros S."/>
            <person name="Januszkiewicz K."/>
            <person name="Wedrychowicz H."/>
        </authorList>
    </citation>
    <scope>NUCLEOTIDE SEQUENCE [LARGE SCALE GENOMIC DNA]</scope>
    <source>
        <strain evidence="4">DSM 1682</strain>
    </source>
</reference>
<evidence type="ECO:0000313" key="3">
    <source>
        <dbReference type="Proteomes" id="UP000068026"/>
    </source>
</evidence>
<dbReference type="EMBL" id="CP014223">
    <property type="protein sequence ID" value="AMJ42529.1"/>
    <property type="molecule type" value="Genomic_DNA"/>
</dbReference>
<dbReference type="Proteomes" id="UP000068026">
    <property type="component" value="Chromosome"/>
</dbReference>
<protein>
    <submittedName>
        <fullName evidence="2">C_GCAxxG_C_C family probable redox protein</fullName>
    </submittedName>
    <submittedName>
        <fullName evidence="1">Redox-active protein</fullName>
    </submittedName>
</protein>
<dbReference type="OrthoDB" id="9791535at2"/>
<dbReference type="EMBL" id="FQUA01000001">
    <property type="protein sequence ID" value="SHE32314.1"/>
    <property type="molecule type" value="Genomic_DNA"/>
</dbReference>